<keyword evidence="5" id="KW-1185">Reference proteome</keyword>
<dbReference type="InterPro" id="IPR001647">
    <property type="entry name" value="HTH_TetR"/>
</dbReference>
<reference evidence="4 5" key="1">
    <citation type="submission" date="2020-07" db="EMBL/GenBank/DDBJ databases">
        <title>Sequencing the genomes of 1000 actinobacteria strains.</title>
        <authorList>
            <person name="Klenk H.-P."/>
        </authorList>
    </citation>
    <scope>NUCLEOTIDE SEQUENCE [LARGE SCALE GENOMIC DNA]</scope>
    <source>
        <strain evidence="4 5">DSM 103833</strain>
    </source>
</reference>
<proteinExistence type="predicted"/>
<evidence type="ECO:0000259" key="3">
    <source>
        <dbReference type="PROSITE" id="PS50977"/>
    </source>
</evidence>
<dbReference type="InterPro" id="IPR036271">
    <property type="entry name" value="Tet_transcr_reg_TetR-rel_C_sf"/>
</dbReference>
<protein>
    <submittedName>
        <fullName evidence="4">AcrR family transcriptional regulator</fullName>
    </submittedName>
</protein>
<dbReference type="InterPro" id="IPR050109">
    <property type="entry name" value="HTH-type_TetR-like_transc_reg"/>
</dbReference>
<dbReference type="GO" id="GO:0003700">
    <property type="term" value="F:DNA-binding transcription factor activity"/>
    <property type="evidence" value="ECO:0007669"/>
    <property type="project" value="TreeGrafter"/>
</dbReference>
<accession>A0A853C296</accession>
<dbReference type="AlphaFoldDB" id="A0A853C296"/>
<gene>
    <name evidence="4" type="ORF">HNR19_002453</name>
</gene>
<dbReference type="PROSITE" id="PS50977">
    <property type="entry name" value="HTH_TETR_2"/>
    <property type="match status" value="1"/>
</dbReference>
<comment type="caution">
    <text evidence="4">The sequence shown here is derived from an EMBL/GenBank/DDBJ whole genome shotgun (WGS) entry which is preliminary data.</text>
</comment>
<dbReference type="PRINTS" id="PR00455">
    <property type="entry name" value="HTHTETR"/>
</dbReference>
<dbReference type="Gene3D" id="1.10.357.10">
    <property type="entry name" value="Tetracycline Repressor, domain 2"/>
    <property type="match status" value="1"/>
</dbReference>
<organism evidence="4 5">
    <name type="scientific">Nocardioides thalensis</name>
    <dbReference type="NCBI Taxonomy" id="1914755"/>
    <lineage>
        <taxon>Bacteria</taxon>
        <taxon>Bacillati</taxon>
        <taxon>Actinomycetota</taxon>
        <taxon>Actinomycetes</taxon>
        <taxon>Propionibacteriales</taxon>
        <taxon>Nocardioidaceae</taxon>
        <taxon>Nocardioides</taxon>
    </lineage>
</organism>
<feature type="domain" description="HTH tetR-type" evidence="3">
    <location>
        <begin position="11"/>
        <end position="71"/>
    </location>
</feature>
<dbReference type="Proteomes" id="UP000530424">
    <property type="component" value="Unassembled WGS sequence"/>
</dbReference>
<keyword evidence="1 2" id="KW-0238">DNA-binding</keyword>
<dbReference type="RefSeq" id="WP_179668201.1">
    <property type="nucleotide sequence ID" value="NZ_JACCFP010000001.1"/>
</dbReference>
<dbReference type="InterPro" id="IPR009057">
    <property type="entry name" value="Homeodomain-like_sf"/>
</dbReference>
<name>A0A853C296_9ACTN</name>
<dbReference type="PANTHER" id="PTHR30055">
    <property type="entry name" value="HTH-TYPE TRANSCRIPTIONAL REGULATOR RUTR"/>
    <property type="match status" value="1"/>
</dbReference>
<dbReference type="SUPFAM" id="SSF48498">
    <property type="entry name" value="Tetracyclin repressor-like, C-terminal domain"/>
    <property type="match status" value="1"/>
</dbReference>
<dbReference type="GO" id="GO:0000976">
    <property type="term" value="F:transcription cis-regulatory region binding"/>
    <property type="evidence" value="ECO:0007669"/>
    <property type="project" value="TreeGrafter"/>
</dbReference>
<evidence type="ECO:0000313" key="4">
    <source>
        <dbReference type="EMBL" id="NYJ01755.1"/>
    </source>
</evidence>
<dbReference type="Pfam" id="PF00440">
    <property type="entry name" value="TetR_N"/>
    <property type="match status" value="1"/>
</dbReference>
<feature type="DNA-binding region" description="H-T-H motif" evidence="2">
    <location>
        <begin position="34"/>
        <end position="53"/>
    </location>
</feature>
<evidence type="ECO:0000256" key="1">
    <source>
        <dbReference type="ARBA" id="ARBA00023125"/>
    </source>
</evidence>
<sequence>MSRISRKESHARTREALVTTAKQLFLEQGYNVTSLEKVATEAGFSKGAVYSNFGTKYELGLAVLDAVREDRVVSLAAAIDGLTEVEEQLDAFAVWADANIGDVGWTTLEVEFATSNRHVAGATAQLAERRRAVTAAIADLIERQAADLGLTLPMPAEDAAVTLLSLGIGLGVQRAFDPELPITSLVDLLRQLYVRQPAPQRHE</sequence>
<evidence type="ECO:0000256" key="2">
    <source>
        <dbReference type="PROSITE-ProRule" id="PRU00335"/>
    </source>
</evidence>
<dbReference type="EMBL" id="JACCFP010000001">
    <property type="protein sequence ID" value="NYJ01755.1"/>
    <property type="molecule type" value="Genomic_DNA"/>
</dbReference>
<dbReference type="PANTHER" id="PTHR30055:SF241">
    <property type="entry name" value="TRANSCRIPTIONAL REGULATORY PROTEIN"/>
    <property type="match status" value="1"/>
</dbReference>
<dbReference type="SUPFAM" id="SSF46689">
    <property type="entry name" value="Homeodomain-like"/>
    <property type="match status" value="1"/>
</dbReference>
<evidence type="ECO:0000313" key="5">
    <source>
        <dbReference type="Proteomes" id="UP000530424"/>
    </source>
</evidence>